<dbReference type="EC" id="1.8.1.8" evidence="2"/>
<evidence type="ECO:0000259" key="1">
    <source>
        <dbReference type="Pfam" id="PF00085"/>
    </source>
</evidence>
<sequence>MFFTSTLRTRPGATREAAAARPTTTLIEFWAPWAAPAVAMAGDLADVLADADLALSHVRFDIEEDPEAAARHQVRAVPTLIVLRDGEEVCRHTGQLGTAAIQAFLHRAGVAC</sequence>
<name>A0AAE3G1Z7_9GAMM</name>
<accession>A0AAE3G1Z7</accession>
<dbReference type="Gene3D" id="3.40.30.10">
    <property type="entry name" value="Glutaredoxin"/>
    <property type="match status" value="1"/>
</dbReference>
<dbReference type="PANTHER" id="PTHR45663:SF11">
    <property type="entry name" value="GEO12009P1"/>
    <property type="match status" value="1"/>
</dbReference>
<feature type="domain" description="Thioredoxin" evidence="1">
    <location>
        <begin position="22"/>
        <end position="106"/>
    </location>
</feature>
<dbReference type="GO" id="GO:0005829">
    <property type="term" value="C:cytosol"/>
    <property type="evidence" value="ECO:0007669"/>
    <property type="project" value="TreeGrafter"/>
</dbReference>
<keyword evidence="3" id="KW-1185">Reference proteome</keyword>
<gene>
    <name evidence="2" type="ORF">J2T57_001211</name>
</gene>
<dbReference type="GO" id="GO:0047134">
    <property type="term" value="F:protein-disulfide reductase [NAD(P)H] activity"/>
    <property type="evidence" value="ECO:0007669"/>
    <property type="project" value="UniProtKB-EC"/>
</dbReference>
<protein>
    <submittedName>
        <fullName evidence="2">Thioredoxin 2</fullName>
        <ecNumber evidence="2">1.8.1.8</ecNumber>
    </submittedName>
</protein>
<organism evidence="2 3">
    <name type="scientific">Natronocella acetinitrilica</name>
    <dbReference type="NCBI Taxonomy" id="414046"/>
    <lineage>
        <taxon>Bacteria</taxon>
        <taxon>Pseudomonadati</taxon>
        <taxon>Pseudomonadota</taxon>
        <taxon>Gammaproteobacteria</taxon>
        <taxon>Chromatiales</taxon>
        <taxon>Ectothiorhodospiraceae</taxon>
        <taxon>Natronocella</taxon>
    </lineage>
</organism>
<dbReference type="InterPro" id="IPR036249">
    <property type="entry name" value="Thioredoxin-like_sf"/>
</dbReference>
<dbReference type="RefSeq" id="WP_253475768.1">
    <property type="nucleotide sequence ID" value="NZ_JALJXV010000003.1"/>
</dbReference>
<dbReference type="EMBL" id="JALJXV010000003">
    <property type="protein sequence ID" value="MCP1674109.1"/>
    <property type="molecule type" value="Genomic_DNA"/>
</dbReference>
<dbReference type="GO" id="GO:0045454">
    <property type="term" value="P:cell redox homeostasis"/>
    <property type="evidence" value="ECO:0007669"/>
    <property type="project" value="TreeGrafter"/>
</dbReference>
<dbReference type="SUPFAM" id="SSF52833">
    <property type="entry name" value="Thioredoxin-like"/>
    <property type="match status" value="1"/>
</dbReference>
<evidence type="ECO:0000313" key="2">
    <source>
        <dbReference type="EMBL" id="MCP1674109.1"/>
    </source>
</evidence>
<dbReference type="Proteomes" id="UP001205843">
    <property type="component" value="Unassembled WGS sequence"/>
</dbReference>
<reference evidence="2" key="1">
    <citation type="submission" date="2022-03" db="EMBL/GenBank/DDBJ databases">
        <title>Genomic Encyclopedia of Type Strains, Phase III (KMG-III): the genomes of soil and plant-associated and newly described type strains.</title>
        <authorList>
            <person name="Whitman W."/>
        </authorList>
    </citation>
    <scope>NUCLEOTIDE SEQUENCE</scope>
    <source>
        <strain evidence="2">ANL 6-2</strain>
    </source>
</reference>
<dbReference type="CDD" id="cd02947">
    <property type="entry name" value="TRX_family"/>
    <property type="match status" value="1"/>
</dbReference>
<dbReference type="AlphaFoldDB" id="A0AAE3G1Z7"/>
<proteinExistence type="predicted"/>
<evidence type="ECO:0000313" key="3">
    <source>
        <dbReference type="Proteomes" id="UP001205843"/>
    </source>
</evidence>
<dbReference type="Pfam" id="PF00085">
    <property type="entry name" value="Thioredoxin"/>
    <property type="match status" value="1"/>
</dbReference>
<comment type="caution">
    <text evidence="2">The sequence shown here is derived from an EMBL/GenBank/DDBJ whole genome shotgun (WGS) entry which is preliminary data.</text>
</comment>
<dbReference type="PANTHER" id="PTHR45663">
    <property type="entry name" value="GEO12009P1"/>
    <property type="match status" value="1"/>
</dbReference>
<keyword evidence="2" id="KW-0560">Oxidoreductase</keyword>
<dbReference type="InterPro" id="IPR013766">
    <property type="entry name" value="Thioredoxin_domain"/>
</dbReference>